<accession>D6GQ78</accession>
<comment type="function">
    <text evidence="5">Forms part of the ribosomal stalk, playing a central role in the interaction of the ribosome with GTP-bound translation factors.</text>
</comment>
<dbReference type="InterPro" id="IPR001790">
    <property type="entry name" value="Ribosomal_uL10"/>
</dbReference>
<dbReference type="InterPro" id="IPR002363">
    <property type="entry name" value="Ribosomal_uL10_CS_bac"/>
</dbReference>
<keyword evidence="2 5" id="KW-0689">Ribosomal protein</keyword>
<dbReference type="EMBL" id="CP002390">
    <property type="protein sequence ID" value="EFE28931.1"/>
    <property type="molecule type" value="Genomic_DNA"/>
</dbReference>
<evidence type="ECO:0000256" key="5">
    <source>
        <dbReference type="HAMAP-Rule" id="MF_00362"/>
    </source>
</evidence>
<protein>
    <recommendedName>
        <fullName evidence="4 5">Large ribosomal subunit protein uL10</fullName>
    </recommendedName>
</protein>
<dbReference type="eggNOG" id="COG0244">
    <property type="taxonomic scope" value="Bacteria"/>
</dbReference>
<comment type="subunit">
    <text evidence="5">Part of the ribosomal stalk of the 50S ribosomal subunit. The N-terminus interacts with L11 and the large rRNA to form the base of the stalk. The C-terminus forms an elongated spine to which L12 dimers bind in a sequential fashion forming a multimeric L10(L12)X complex.</text>
</comment>
<sequence length="171" mass="19219">MSKAIDMKQQVVAEIADKLQRGVSCVVVDYKGLTVEEVTELRNKFREVGVDYKVYKNTLVRRAAAEVGNFEKFNDVDLVGSNGFAVSFDDAVAPVRVISDFAKKHPNLKMKMGYVEGEFYDVERMKELANIPSREELIAKLVGSFKAPLSNFVYLLDAIAKKQEETTEQEA</sequence>
<evidence type="ECO:0000256" key="1">
    <source>
        <dbReference type="ARBA" id="ARBA00008889"/>
    </source>
</evidence>
<reference evidence="7" key="1">
    <citation type="submission" date="2010-12" db="EMBL/GenBank/DDBJ databases">
        <title>The genome sequence of Filifactor alocis strain ATCC 35896.</title>
        <authorList>
            <consortium name="The Broad Institute Genome Sequencing Platform"/>
            <person name="Ward D."/>
            <person name="Earl A."/>
            <person name="Feldgarden M."/>
            <person name="Young S.K."/>
            <person name="Gargeya S."/>
            <person name="Zeng Q."/>
            <person name="Alvarado L."/>
            <person name="Berlin A."/>
            <person name="Bochicchio J."/>
            <person name="Chapman S.B."/>
            <person name="Chen Z."/>
            <person name="Freedman E."/>
            <person name="Gellesch M."/>
            <person name="Goldberg J."/>
            <person name="Griggs A."/>
            <person name="Gujja S."/>
            <person name="Heilman E."/>
            <person name="Heiman D."/>
            <person name="Howarth C."/>
            <person name="Mehta T."/>
            <person name="Neiman D."/>
            <person name="Pearson M."/>
            <person name="Roberts A."/>
            <person name="Saif S."/>
            <person name="Shea T."/>
            <person name="Shenoy N."/>
            <person name="Sisk P."/>
            <person name="Stolte C."/>
            <person name="Sykes S."/>
            <person name="White J."/>
            <person name="Yandava C."/>
            <person name="Izard J."/>
            <person name="Blanton J.M."/>
            <person name="Baranova O.V."/>
            <person name="Tanner A.C."/>
            <person name="Dewhirst F.E."/>
            <person name="Haas B."/>
            <person name="Nusbaum C."/>
            <person name="Birren B."/>
        </authorList>
    </citation>
    <scope>NUCLEOTIDE SEQUENCE [LARGE SCALE GENOMIC DNA]</scope>
    <source>
        <strain evidence="7">ATCC 35896 / D40 B5</strain>
    </source>
</reference>
<keyword evidence="5" id="KW-0699">rRNA-binding</keyword>
<gene>
    <name evidence="5 6" type="primary">rplJ</name>
    <name evidence="6" type="ordered locus">HMPREF0389_00853</name>
</gene>
<dbReference type="InterPro" id="IPR022973">
    <property type="entry name" value="Ribosomal_uL10_bac"/>
</dbReference>
<dbReference type="GO" id="GO:0006412">
    <property type="term" value="P:translation"/>
    <property type="evidence" value="ECO:0007669"/>
    <property type="project" value="UniProtKB-UniRule"/>
</dbReference>
<keyword evidence="5" id="KW-0694">RNA-binding</keyword>
<dbReference type="PATRIC" id="fig|546269.5.peg.1346"/>
<dbReference type="Gene3D" id="3.30.70.1730">
    <property type="match status" value="1"/>
</dbReference>
<dbReference type="InterPro" id="IPR043141">
    <property type="entry name" value="Ribosomal_uL10-like_sf"/>
</dbReference>
<evidence type="ECO:0000313" key="6">
    <source>
        <dbReference type="EMBL" id="EFE28931.1"/>
    </source>
</evidence>
<keyword evidence="7" id="KW-1185">Reference proteome</keyword>
<dbReference type="CDD" id="cd05797">
    <property type="entry name" value="Ribosomal_L10"/>
    <property type="match status" value="1"/>
</dbReference>
<dbReference type="OrthoDB" id="9808307at2"/>
<dbReference type="SUPFAM" id="SSF160369">
    <property type="entry name" value="Ribosomal protein L10-like"/>
    <property type="match status" value="1"/>
</dbReference>
<dbReference type="GO" id="GO:0003735">
    <property type="term" value="F:structural constituent of ribosome"/>
    <property type="evidence" value="ECO:0007669"/>
    <property type="project" value="InterPro"/>
</dbReference>
<dbReference type="RefSeq" id="WP_014262845.1">
    <property type="nucleotide sequence ID" value="NC_016630.1"/>
</dbReference>
<evidence type="ECO:0000256" key="2">
    <source>
        <dbReference type="ARBA" id="ARBA00022980"/>
    </source>
</evidence>
<dbReference type="HAMAP" id="MF_00362">
    <property type="entry name" value="Ribosomal_uL10"/>
    <property type="match status" value="1"/>
</dbReference>
<dbReference type="AlphaFoldDB" id="D6GQ78"/>
<dbReference type="InterPro" id="IPR047865">
    <property type="entry name" value="Ribosomal_uL10_bac_type"/>
</dbReference>
<comment type="similarity">
    <text evidence="1 5">Belongs to the universal ribosomal protein uL10 family.</text>
</comment>
<evidence type="ECO:0000313" key="7">
    <source>
        <dbReference type="Proteomes" id="UP000007468"/>
    </source>
</evidence>
<dbReference type="NCBIfam" id="NF000955">
    <property type="entry name" value="PRK00099.1-1"/>
    <property type="match status" value="1"/>
</dbReference>
<proteinExistence type="inferred from homology"/>
<dbReference type="STRING" id="546269.HMPREF0389_00853"/>
<evidence type="ECO:0000256" key="3">
    <source>
        <dbReference type="ARBA" id="ARBA00023274"/>
    </source>
</evidence>
<organism evidence="6 7">
    <name type="scientific">Filifactor alocis (strain ATCC 35896 / CCUG 47790 / D40 B5)</name>
    <name type="common">Fusobacterium alocis</name>
    <dbReference type="NCBI Taxonomy" id="546269"/>
    <lineage>
        <taxon>Bacteria</taxon>
        <taxon>Bacillati</taxon>
        <taxon>Bacillota</taxon>
        <taxon>Clostridia</taxon>
        <taxon>Peptostreptococcales</taxon>
        <taxon>Filifactoraceae</taxon>
        <taxon>Filifactor</taxon>
    </lineage>
</organism>
<dbReference type="PROSITE" id="PS01109">
    <property type="entry name" value="RIBOSOMAL_L10"/>
    <property type="match status" value="1"/>
</dbReference>
<dbReference type="Pfam" id="PF00466">
    <property type="entry name" value="Ribosomal_L10"/>
    <property type="match status" value="1"/>
</dbReference>
<name>D6GQ78_FILAD</name>
<keyword evidence="3 5" id="KW-0687">Ribonucleoprotein</keyword>
<dbReference type="Gene3D" id="6.10.250.290">
    <property type="match status" value="1"/>
</dbReference>
<dbReference type="KEGG" id="faa:HMPREF0389_00853"/>
<dbReference type="Proteomes" id="UP000007468">
    <property type="component" value="Chromosome"/>
</dbReference>
<dbReference type="GO" id="GO:0070180">
    <property type="term" value="F:large ribosomal subunit rRNA binding"/>
    <property type="evidence" value="ECO:0007669"/>
    <property type="project" value="UniProtKB-UniRule"/>
</dbReference>
<dbReference type="PANTHER" id="PTHR11560">
    <property type="entry name" value="39S RIBOSOMAL PROTEIN L10, MITOCHONDRIAL"/>
    <property type="match status" value="1"/>
</dbReference>
<evidence type="ECO:0000256" key="4">
    <source>
        <dbReference type="ARBA" id="ARBA00035202"/>
    </source>
</evidence>
<dbReference type="GO" id="GO:0015934">
    <property type="term" value="C:large ribosomal subunit"/>
    <property type="evidence" value="ECO:0007669"/>
    <property type="project" value="InterPro"/>
</dbReference>